<evidence type="ECO:0000313" key="6">
    <source>
        <dbReference type="Proteomes" id="UP001138757"/>
    </source>
</evidence>
<dbReference type="PROSITE" id="PS51755">
    <property type="entry name" value="OMPR_PHOB"/>
    <property type="match status" value="1"/>
</dbReference>
<evidence type="ECO:0000259" key="4">
    <source>
        <dbReference type="PROSITE" id="PS51755"/>
    </source>
</evidence>
<keyword evidence="3" id="KW-1133">Transmembrane helix</keyword>
<dbReference type="InterPro" id="IPR011990">
    <property type="entry name" value="TPR-like_helical_dom_sf"/>
</dbReference>
<dbReference type="SUPFAM" id="SSF48452">
    <property type="entry name" value="TPR-like"/>
    <property type="match status" value="1"/>
</dbReference>
<gene>
    <name evidence="5" type="ORF">KK488_05195</name>
</gene>
<proteinExistence type="predicted"/>
<keyword evidence="3" id="KW-0472">Membrane</keyword>
<feature type="DNA-binding region" description="OmpR/PhoB-type" evidence="2">
    <location>
        <begin position="26"/>
        <end position="124"/>
    </location>
</feature>
<dbReference type="Gene3D" id="1.10.10.10">
    <property type="entry name" value="Winged helix-like DNA-binding domain superfamily/Winged helix DNA-binding domain"/>
    <property type="match status" value="1"/>
</dbReference>
<evidence type="ECO:0000256" key="2">
    <source>
        <dbReference type="PROSITE-ProRule" id="PRU01091"/>
    </source>
</evidence>
<evidence type="ECO:0000256" key="3">
    <source>
        <dbReference type="SAM" id="Phobius"/>
    </source>
</evidence>
<dbReference type="InterPro" id="IPR001867">
    <property type="entry name" value="OmpR/PhoB-type_DNA-bd"/>
</dbReference>
<dbReference type="SMART" id="SM00862">
    <property type="entry name" value="Trans_reg_C"/>
    <property type="match status" value="1"/>
</dbReference>
<organism evidence="5 6">
    <name type="scientific">Sphingobium nicotianae</name>
    <dbReference type="NCBI Taxonomy" id="2782607"/>
    <lineage>
        <taxon>Bacteria</taxon>
        <taxon>Pseudomonadati</taxon>
        <taxon>Pseudomonadota</taxon>
        <taxon>Alphaproteobacteria</taxon>
        <taxon>Sphingomonadales</taxon>
        <taxon>Sphingomonadaceae</taxon>
        <taxon>Sphingobium</taxon>
    </lineage>
</organism>
<protein>
    <submittedName>
        <fullName evidence="5">Winged helix-turn-helix domain-containing protein</fullName>
    </submittedName>
</protein>
<evidence type="ECO:0000313" key="5">
    <source>
        <dbReference type="EMBL" id="MBT2186338.1"/>
    </source>
</evidence>
<dbReference type="InterPro" id="IPR036388">
    <property type="entry name" value="WH-like_DNA-bd_sf"/>
</dbReference>
<sequence length="635" mass="69278">MMSGDTLQSQGNEIGHRHAPIVLAHEQSFQIGDAEFRPATREVRFATRTSIIEPRVMQVLIALRRAEGAVVNKDDLLQSCWGGRIVGEDAINRVVSRLRGVAENEAGGQFRIETITKVGYRLLSASGEALATAKDRPSRAHAARRRTVFFAQHPMAIAAGLLLLVMSAGTWLWFRPTPAAAHSMMVRLSGFRALSADLPTTMRESINAEITAAFNVDGLIGVSTTTAPTPGPAPAYSLDGTLYPVGHSIRVITRFTNERSGVVLWSDSTDYASDQISKIPHKIAVNVGTVIRCGLSGAATYRKSLPDPVLSNYMQYCQEYWSYGGSRTLHFAQRVVAAVPDFSWGWSAVANGFMQTADAERDGRRAEAMRAAGRQAEDKALALDRSNSEALAHKAYLIDQRDWVGQEALFKSAIAVRPLDCGCEHYGYGLKLESVGRVGAAIEQFRAATDMLALWPDSQRALARALVATGRSEQARPYIEAAIALSKNPNSDKRIAVTDGIETGDYAAAITVLRSPQFQIPEDSRAALLAGYQALASGEPKAKLKAIQGLLALPKDKQSDTVATMLGTLGANRQALQVAARKPWLFWRRSMRGVLNEPDFPAVATQLGLMTYWRTSRTKPDICLTKSKFPFCRMI</sequence>
<dbReference type="GO" id="GO:0000160">
    <property type="term" value="P:phosphorelay signal transduction system"/>
    <property type="evidence" value="ECO:0007669"/>
    <property type="project" value="InterPro"/>
</dbReference>
<name>A0A9X1DAD8_9SPHN</name>
<keyword evidence="1 2" id="KW-0238">DNA-binding</keyword>
<keyword evidence="3" id="KW-0812">Transmembrane</keyword>
<reference evidence="5" key="1">
    <citation type="submission" date="2021-05" db="EMBL/GenBank/DDBJ databases">
        <title>Genome of Sphingobium sp. strain.</title>
        <authorList>
            <person name="Fan R."/>
        </authorList>
    </citation>
    <scope>NUCLEOTIDE SEQUENCE</scope>
    <source>
        <strain evidence="5">H33</strain>
    </source>
</reference>
<dbReference type="GO" id="GO:0006355">
    <property type="term" value="P:regulation of DNA-templated transcription"/>
    <property type="evidence" value="ECO:0007669"/>
    <property type="project" value="InterPro"/>
</dbReference>
<keyword evidence="6" id="KW-1185">Reference proteome</keyword>
<dbReference type="EMBL" id="JAHGAW010000003">
    <property type="protein sequence ID" value="MBT2186338.1"/>
    <property type="molecule type" value="Genomic_DNA"/>
</dbReference>
<dbReference type="Pfam" id="PF00486">
    <property type="entry name" value="Trans_reg_C"/>
    <property type="match status" value="1"/>
</dbReference>
<dbReference type="AlphaFoldDB" id="A0A9X1DAD8"/>
<evidence type="ECO:0000256" key="1">
    <source>
        <dbReference type="ARBA" id="ARBA00023125"/>
    </source>
</evidence>
<dbReference type="GO" id="GO:0003677">
    <property type="term" value="F:DNA binding"/>
    <property type="evidence" value="ECO:0007669"/>
    <property type="project" value="UniProtKB-UniRule"/>
</dbReference>
<dbReference type="InterPro" id="IPR016032">
    <property type="entry name" value="Sig_transdc_resp-reg_C-effctor"/>
</dbReference>
<dbReference type="Proteomes" id="UP001138757">
    <property type="component" value="Unassembled WGS sequence"/>
</dbReference>
<feature type="transmembrane region" description="Helical" evidence="3">
    <location>
        <begin position="154"/>
        <end position="174"/>
    </location>
</feature>
<dbReference type="Gene3D" id="1.25.40.10">
    <property type="entry name" value="Tetratricopeptide repeat domain"/>
    <property type="match status" value="1"/>
</dbReference>
<dbReference type="CDD" id="cd00383">
    <property type="entry name" value="trans_reg_C"/>
    <property type="match status" value="1"/>
</dbReference>
<dbReference type="SUPFAM" id="SSF46894">
    <property type="entry name" value="C-terminal effector domain of the bipartite response regulators"/>
    <property type="match status" value="1"/>
</dbReference>
<comment type="caution">
    <text evidence="5">The sequence shown here is derived from an EMBL/GenBank/DDBJ whole genome shotgun (WGS) entry which is preliminary data.</text>
</comment>
<accession>A0A9X1DAD8</accession>
<feature type="domain" description="OmpR/PhoB-type" evidence="4">
    <location>
        <begin position="26"/>
        <end position="124"/>
    </location>
</feature>